<gene>
    <name evidence="1" type="ORF">ZOSMA_96G00210</name>
</gene>
<keyword evidence="2" id="KW-1185">Reference proteome</keyword>
<protein>
    <submittedName>
        <fullName evidence="1">Uncharacterized protein</fullName>
    </submittedName>
</protein>
<dbReference type="PROSITE" id="PS51542">
    <property type="entry name" value="FYRN"/>
    <property type="match status" value="1"/>
</dbReference>
<evidence type="ECO:0000313" key="1">
    <source>
        <dbReference type="EMBL" id="KMZ56347.1"/>
    </source>
</evidence>
<dbReference type="PANTHER" id="PTHR47162">
    <property type="entry name" value="OS02G0192300 PROTEIN"/>
    <property type="match status" value="1"/>
</dbReference>
<dbReference type="OrthoDB" id="1903104at2759"/>
<name>A0A0K9NJT9_ZOSMR</name>
<dbReference type="STRING" id="29655.A0A0K9NJT9"/>
<comment type="caution">
    <text evidence="1">The sequence shown here is derived from an EMBL/GenBank/DDBJ whole genome shotgun (WGS) entry which is preliminary data.</text>
</comment>
<dbReference type="InterPro" id="IPR003888">
    <property type="entry name" value="FYrich_N"/>
</dbReference>
<organism evidence="1 2">
    <name type="scientific">Zostera marina</name>
    <name type="common">Eelgrass</name>
    <dbReference type="NCBI Taxonomy" id="29655"/>
    <lineage>
        <taxon>Eukaryota</taxon>
        <taxon>Viridiplantae</taxon>
        <taxon>Streptophyta</taxon>
        <taxon>Embryophyta</taxon>
        <taxon>Tracheophyta</taxon>
        <taxon>Spermatophyta</taxon>
        <taxon>Magnoliopsida</taxon>
        <taxon>Liliopsida</taxon>
        <taxon>Zosteraceae</taxon>
        <taxon>Zostera</taxon>
    </lineage>
</organism>
<accession>A0A0K9NJT9</accession>
<dbReference type="GO" id="GO:0005634">
    <property type="term" value="C:nucleus"/>
    <property type="evidence" value="ECO:0007669"/>
    <property type="project" value="InterPro"/>
</dbReference>
<dbReference type="EMBL" id="LFYR01002199">
    <property type="protein sequence ID" value="KMZ56347.1"/>
    <property type="molecule type" value="Genomic_DNA"/>
</dbReference>
<dbReference type="Proteomes" id="UP000036987">
    <property type="component" value="Unassembled WGS sequence"/>
</dbReference>
<evidence type="ECO:0000313" key="2">
    <source>
        <dbReference type="Proteomes" id="UP000036987"/>
    </source>
</evidence>
<reference evidence="2" key="1">
    <citation type="journal article" date="2016" name="Nature">
        <title>The genome of the seagrass Zostera marina reveals angiosperm adaptation to the sea.</title>
        <authorList>
            <person name="Olsen J.L."/>
            <person name="Rouze P."/>
            <person name="Verhelst B."/>
            <person name="Lin Y.-C."/>
            <person name="Bayer T."/>
            <person name="Collen J."/>
            <person name="Dattolo E."/>
            <person name="De Paoli E."/>
            <person name="Dittami S."/>
            <person name="Maumus F."/>
            <person name="Michel G."/>
            <person name="Kersting A."/>
            <person name="Lauritano C."/>
            <person name="Lohaus R."/>
            <person name="Toepel M."/>
            <person name="Tonon T."/>
            <person name="Vanneste K."/>
            <person name="Amirebrahimi M."/>
            <person name="Brakel J."/>
            <person name="Bostroem C."/>
            <person name="Chovatia M."/>
            <person name="Grimwood J."/>
            <person name="Jenkins J.W."/>
            <person name="Jueterbock A."/>
            <person name="Mraz A."/>
            <person name="Stam W.T."/>
            <person name="Tice H."/>
            <person name="Bornberg-Bauer E."/>
            <person name="Green P.J."/>
            <person name="Pearson G.A."/>
            <person name="Procaccini G."/>
            <person name="Duarte C.M."/>
            <person name="Schmutz J."/>
            <person name="Reusch T.B.H."/>
            <person name="Van de Peer Y."/>
        </authorList>
    </citation>
    <scope>NUCLEOTIDE SEQUENCE [LARGE SCALE GENOMIC DNA]</scope>
    <source>
        <strain evidence="2">cv. Finnish</strain>
    </source>
</reference>
<dbReference type="AlphaFoldDB" id="A0A0K9NJT9"/>
<proteinExistence type="predicted"/>
<sequence length="405" mass="46591">MLLSAVDNSSQLDLKEEGRRSGINKRKLRVSDDKVFTLKDEIRECGNTFVKILRDEECTDANRIRESLTNIRFPVRFEDWFITRLGRIDSRIGYSNTKLIFPIGYKTIWHDKVTGSLFESEVLDGGDSGPSFKVTRSSCMHVLSMDDMAAETNSCIDDRIGKFSVEADTSVICWRMMSCAFMNICSTISRNSGHIHFYCSHKNPPQETTLIPSNPHHEALKRFSYYGNPFQHPPPISMTLDFNLIILSKYLSNWLVHDRFGLDMKISRLLIEQLPGVENCRKYFFLEDNFGRFIKRPEDASVKFLFDSSAANIYSDDDDNVEEEEEEAVVQDWVQILTPVQHMKSNMGSGIKRRIYQALAKNPPTWVRKILEISVSRDVYKANACGKTKGMIMSLLNEEEDSRNR</sequence>
<dbReference type="Gene3D" id="3.30.160.360">
    <property type="match status" value="1"/>
</dbReference>
<dbReference type="PANTHER" id="PTHR47162:SF10">
    <property type="entry name" value="METHYL-CPG-BINDING DOMAIN-CONTAINING PROTEIN 9 ISOFORM X1"/>
    <property type="match status" value="1"/>
</dbReference>